<protein>
    <submittedName>
        <fullName evidence="3">DUF3459 domain-containing protein</fullName>
    </submittedName>
</protein>
<dbReference type="Pfam" id="PF00128">
    <property type="entry name" value="Alpha-amylase"/>
    <property type="match status" value="1"/>
</dbReference>
<sequence>MPEWLSNAVFYQIYPQSFKDSNEDGIGDINGIIEKLDYINSLGCNALWINPCFESPFKDGGYDVKDYKKVDPRYGSNTDLYRLFGEAHNRGIHVLLDLVPGHTSEEHPWFKESRKAQKNKYTNRYIWTDSCFHGADHMPFVAGESQRDGCYILNFFKCQPALNYGFLHPTEKWQLPMDHPDCIATREALKDVMRFWLDHGCDGFRVDMAHSLVKGDDENKSGTVSIWREVREMLDKDYPEAVIISEWSNPPQAVAAGFHSDFCLHMEGNGYSTLFRDYQNHTETDRKAGGIDRSFFKKDGHGDITRFLADYLPWYEKVNGKGYMSLTTGNHDTERMSYTLSQDELKIAYAFILTMPGVPFLYYGDEIGLKYQELANKEGGYNRTGSRTPMQWTEEKNKGFSDGCEDTLYLPVDLSPDAPTVEKQAKTQGSLLNTVKDLITLRHEKKDLQADGSFEVVYAEKEKFPFIYKRGNLIIAVNPSEEQAGIPNDVKNRKILYAIGKTEIYHHEGKMPPQSFLILE</sequence>
<dbReference type="SMART" id="SM00642">
    <property type="entry name" value="Aamy"/>
    <property type="match status" value="1"/>
</dbReference>
<accession>A0A9D2TLN8</accession>
<dbReference type="Proteomes" id="UP000823902">
    <property type="component" value="Unassembled WGS sequence"/>
</dbReference>
<dbReference type="InterPro" id="IPR017853">
    <property type="entry name" value="GH"/>
</dbReference>
<dbReference type="GO" id="GO:0004556">
    <property type="term" value="F:alpha-amylase activity"/>
    <property type="evidence" value="ECO:0007669"/>
    <property type="project" value="TreeGrafter"/>
</dbReference>
<gene>
    <name evidence="3" type="ORF">H9697_08175</name>
</gene>
<feature type="domain" description="Glycosyl hydrolase family 13 catalytic" evidence="2">
    <location>
        <begin position="12"/>
        <end position="387"/>
    </location>
</feature>
<dbReference type="Gene3D" id="3.20.20.80">
    <property type="entry name" value="Glycosidases"/>
    <property type="match status" value="1"/>
</dbReference>
<evidence type="ECO:0000259" key="2">
    <source>
        <dbReference type="SMART" id="SM00642"/>
    </source>
</evidence>
<evidence type="ECO:0000256" key="1">
    <source>
        <dbReference type="ARBA" id="ARBA00008061"/>
    </source>
</evidence>
<comment type="caution">
    <text evidence="3">The sequence shown here is derived from an EMBL/GenBank/DDBJ whole genome shotgun (WGS) entry which is preliminary data.</text>
</comment>
<name>A0A9D2TLN8_9FIRM</name>
<dbReference type="InterPro" id="IPR045857">
    <property type="entry name" value="O16G_dom_2"/>
</dbReference>
<dbReference type="CDD" id="cd11348">
    <property type="entry name" value="AmyAc_2"/>
    <property type="match status" value="1"/>
</dbReference>
<comment type="similarity">
    <text evidence="1">Belongs to the glycosyl hydrolase 13 family.</text>
</comment>
<dbReference type="GO" id="GO:0009313">
    <property type="term" value="P:oligosaccharide catabolic process"/>
    <property type="evidence" value="ECO:0007669"/>
    <property type="project" value="TreeGrafter"/>
</dbReference>
<dbReference type="PANTHER" id="PTHR10357">
    <property type="entry name" value="ALPHA-AMYLASE FAMILY MEMBER"/>
    <property type="match status" value="1"/>
</dbReference>
<evidence type="ECO:0000313" key="3">
    <source>
        <dbReference type="EMBL" id="HJC74905.1"/>
    </source>
</evidence>
<reference evidence="3" key="1">
    <citation type="journal article" date="2021" name="PeerJ">
        <title>Extensive microbial diversity within the chicken gut microbiome revealed by metagenomics and culture.</title>
        <authorList>
            <person name="Gilroy R."/>
            <person name="Ravi A."/>
            <person name="Getino M."/>
            <person name="Pursley I."/>
            <person name="Horton D.L."/>
            <person name="Alikhan N.F."/>
            <person name="Baker D."/>
            <person name="Gharbi K."/>
            <person name="Hall N."/>
            <person name="Watson M."/>
            <person name="Adriaenssens E.M."/>
            <person name="Foster-Nyarko E."/>
            <person name="Jarju S."/>
            <person name="Secka A."/>
            <person name="Antonio M."/>
            <person name="Oren A."/>
            <person name="Chaudhuri R.R."/>
            <person name="La Ragione R."/>
            <person name="Hildebrand F."/>
            <person name="Pallen M.J."/>
        </authorList>
    </citation>
    <scope>NUCLEOTIDE SEQUENCE</scope>
    <source>
        <strain evidence="3">CHK196-7946</strain>
    </source>
</reference>
<reference evidence="3" key="2">
    <citation type="submission" date="2021-04" db="EMBL/GenBank/DDBJ databases">
        <authorList>
            <person name="Gilroy R."/>
        </authorList>
    </citation>
    <scope>NUCLEOTIDE SEQUENCE</scope>
    <source>
        <strain evidence="3">CHK196-7946</strain>
    </source>
</reference>
<dbReference type="AlphaFoldDB" id="A0A9D2TLN8"/>
<dbReference type="Gene3D" id="3.90.400.10">
    <property type="entry name" value="Oligo-1,6-glucosidase, Domain 2"/>
    <property type="match status" value="1"/>
</dbReference>
<dbReference type="SUPFAM" id="SSF51445">
    <property type="entry name" value="(Trans)glycosidases"/>
    <property type="match status" value="1"/>
</dbReference>
<evidence type="ECO:0000313" key="4">
    <source>
        <dbReference type="Proteomes" id="UP000823902"/>
    </source>
</evidence>
<dbReference type="PANTHER" id="PTHR10357:SF179">
    <property type="entry name" value="NEUTRAL AND BASIC AMINO ACID TRANSPORT PROTEIN RBAT"/>
    <property type="match status" value="1"/>
</dbReference>
<organism evidence="3 4">
    <name type="scientific">Candidatus Mediterraneibacter faecavium</name>
    <dbReference type="NCBI Taxonomy" id="2838668"/>
    <lineage>
        <taxon>Bacteria</taxon>
        <taxon>Bacillati</taxon>
        <taxon>Bacillota</taxon>
        <taxon>Clostridia</taxon>
        <taxon>Lachnospirales</taxon>
        <taxon>Lachnospiraceae</taxon>
        <taxon>Mediterraneibacter</taxon>
    </lineage>
</organism>
<dbReference type="EMBL" id="DWVY01000042">
    <property type="protein sequence ID" value="HJC74905.1"/>
    <property type="molecule type" value="Genomic_DNA"/>
</dbReference>
<proteinExistence type="inferred from homology"/>
<dbReference type="InterPro" id="IPR006047">
    <property type="entry name" value="GH13_cat_dom"/>
</dbReference>